<name>A0A4R5DLF4_9ACTN</name>
<comment type="caution">
    <text evidence="7">The sequence shown here is derived from an EMBL/GenBank/DDBJ whole genome shotgun (WGS) entry which is preliminary data.</text>
</comment>
<dbReference type="SUPFAM" id="SSF53901">
    <property type="entry name" value="Thiolase-like"/>
    <property type="match status" value="2"/>
</dbReference>
<proteinExistence type="inferred from homology"/>
<keyword evidence="3" id="KW-0012">Acyltransferase</keyword>
<evidence type="ECO:0000256" key="3">
    <source>
        <dbReference type="ARBA" id="ARBA00023315"/>
    </source>
</evidence>
<dbReference type="Gene3D" id="3.40.47.10">
    <property type="match status" value="2"/>
</dbReference>
<dbReference type="EMBL" id="SMKZ01000003">
    <property type="protein sequence ID" value="TDE14257.1"/>
    <property type="molecule type" value="Genomic_DNA"/>
</dbReference>
<dbReference type="Proteomes" id="UP000294739">
    <property type="component" value="Unassembled WGS sequence"/>
</dbReference>
<dbReference type="InterPro" id="IPR001099">
    <property type="entry name" value="Chalcone/stilbene_synt_N"/>
</dbReference>
<dbReference type="PIRSF" id="PIRSF000451">
    <property type="entry name" value="PKS_III"/>
    <property type="match status" value="1"/>
</dbReference>
<dbReference type="CDD" id="cd00831">
    <property type="entry name" value="CHS_like"/>
    <property type="match status" value="1"/>
</dbReference>
<dbReference type="InterPro" id="IPR016039">
    <property type="entry name" value="Thiolase-like"/>
</dbReference>
<feature type="domain" description="Chalcone/stilbene synthase N-terminal" evidence="5">
    <location>
        <begin position="4"/>
        <end position="202"/>
    </location>
</feature>
<dbReference type="PANTHER" id="PTHR11877">
    <property type="entry name" value="HYDROXYMETHYLGLUTARYL-COA SYNTHASE"/>
    <property type="match status" value="1"/>
</dbReference>
<dbReference type="GO" id="GO:0030639">
    <property type="term" value="P:polyketide biosynthetic process"/>
    <property type="evidence" value="ECO:0007669"/>
    <property type="project" value="TreeGrafter"/>
</dbReference>
<dbReference type="PANTHER" id="PTHR11877:SF99">
    <property type="entry name" value="1,3,6,8-TETRAHYDROXYNAPHTHALENE SYNTHASE"/>
    <property type="match status" value="1"/>
</dbReference>
<protein>
    <submittedName>
        <fullName evidence="7">Type III polyketide synthase</fullName>
    </submittedName>
</protein>
<evidence type="ECO:0000256" key="1">
    <source>
        <dbReference type="ARBA" id="ARBA00005531"/>
    </source>
</evidence>
<dbReference type="OrthoDB" id="9786288at2"/>
<dbReference type="Pfam" id="PF02797">
    <property type="entry name" value="Chal_sti_synt_C"/>
    <property type="match status" value="1"/>
</dbReference>
<dbReference type="GO" id="GO:0016747">
    <property type="term" value="F:acyltransferase activity, transferring groups other than amino-acyl groups"/>
    <property type="evidence" value="ECO:0007669"/>
    <property type="project" value="InterPro"/>
</dbReference>
<gene>
    <name evidence="7" type="ORF">E1269_03635</name>
</gene>
<evidence type="ECO:0000259" key="6">
    <source>
        <dbReference type="Pfam" id="PF02797"/>
    </source>
</evidence>
<evidence type="ECO:0000313" key="8">
    <source>
        <dbReference type="Proteomes" id="UP000294739"/>
    </source>
</evidence>
<dbReference type="AlphaFoldDB" id="A0A4R5DLF4"/>
<evidence type="ECO:0000256" key="2">
    <source>
        <dbReference type="ARBA" id="ARBA00022679"/>
    </source>
</evidence>
<dbReference type="RefSeq" id="WP_131891336.1">
    <property type="nucleotide sequence ID" value="NZ_SMKZ01000003.1"/>
</dbReference>
<organism evidence="7 8">
    <name type="scientific">Jiangella asiatica</name>
    <dbReference type="NCBI Taxonomy" id="2530372"/>
    <lineage>
        <taxon>Bacteria</taxon>
        <taxon>Bacillati</taxon>
        <taxon>Actinomycetota</taxon>
        <taxon>Actinomycetes</taxon>
        <taxon>Jiangellales</taxon>
        <taxon>Jiangellaceae</taxon>
        <taxon>Jiangella</taxon>
    </lineage>
</organism>
<evidence type="ECO:0000256" key="4">
    <source>
        <dbReference type="PIRSR" id="PIRSR000451-1"/>
    </source>
</evidence>
<dbReference type="Pfam" id="PF00195">
    <property type="entry name" value="Chal_sti_synt_N"/>
    <property type="match status" value="1"/>
</dbReference>
<evidence type="ECO:0000259" key="5">
    <source>
        <dbReference type="Pfam" id="PF00195"/>
    </source>
</evidence>
<dbReference type="InParanoid" id="A0A4R5DLF4"/>
<keyword evidence="2" id="KW-0808">Transferase</keyword>
<feature type="active site" description="Acyl-thioester intermediate" evidence="4">
    <location>
        <position position="140"/>
    </location>
</feature>
<comment type="similarity">
    <text evidence="1">Belongs to the thiolase-like superfamily. Chalcone/stilbene synthases family.</text>
</comment>
<keyword evidence="8" id="KW-1185">Reference proteome</keyword>
<feature type="domain" description="Chalcone/stilbene synthase C-terminal" evidence="6">
    <location>
        <begin position="227"/>
        <end position="358"/>
    </location>
</feature>
<dbReference type="InterPro" id="IPR011141">
    <property type="entry name" value="Polyketide_synthase_type-III"/>
</dbReference>
<accession>A0A4R5DLF4</accession>
<dbReference type="InterPro" id="IPR012328">
    <property type="entry name" value="Chalcone/stilbene_synt_C"/>
</dbReference>
<reference evidence="7 8" key="1">
    <citation type="submission" date="2019-03" db="EMBL/GenBank/DDBJ databases">
        <title>Draft genome sequences of novel Actinobacteria.</title>
        <authorList>
            <person name="Sahin N."/>
            <person name="Ay H."/>
            <person name="Saygin H."/>
        </authorList>
    </citation>
    <scope>NUCLEOTIDE SEQUENCE [LARGE SCALE GENOMIC DNA]</scope>
    <source>
        <strain evidence="7 8">5K138</strain>
    </source>
</reference>
<evidence type="ECO:0000313" key="7">
    <source>
        <dbReference type="EMBL" id="TDE14257.1"/>
    </source>
</evidence>
<sequence>MTRILSVDGALPDHKYAQADLTAEFAAMIAPAGRYDHRLLERLHANAGVSTRHLALPKERYATLGDFGAANDAFIETAVELGGRAISGALQAAGLEPGDVDQIVSTTITGIAVPSLDARIAGRIGLRPDVKRVPIVGLGCVAGAAGIARVHDYLVGHPGDVAVLLSVELCSLTVQRADASIPNLVASGLFGDGAAAVVAVGSQHPAGLDQPAGRIRPAVLASRSRLYENTERTMGWDVGATGLRIVLSADVPELVRSQVGGDVDRFLSCHGLRREDIGWWVCHPGGPKVLEAMQDALGIGRDALALTWESLNRIGNLSSASVLHVLADTLELRPPRPGSYGIVLAMGPGFCLELVLLRA</sequence>